<keyword evidence="2" id="KW-0812">Transmembrane</keyword>
<dbReference type="NCBIfam" id="TIGR01352">
    <property type="entry name" value="tonB_Cterm"/>
    <property type="match status" value="1"/>
</dbReference>
<keyword evidence="7" id="KW-1185">Reference proteome</keyword>
<organism evidence="6 7">
    <name type="scientific">Shewanella algicola</name>
    <dbReference type="NCBI Taxonomy" id="640633"/>
    <lineage>
        <taxon>Bacteria</taxon>
        <taxon>Pseudomonadati</taxon>
        <taxon>Pseudomonadota</taxon>
        <taxon>Gammaproteobacteria</taxon>
        <taxon>Alteromonadales</taxon>
        <taxon>Shewanellaceae</taxon>
        <taxon>Shewanella</taxon>
    </lineage>
</organism>
<dbReference type="Gene3D" id="3.30.1150.10">
    <property type="match status" value="1"/>
</dbReference>
<protein>
    <submittedName>
        <fullName evidence="6">TonB family protein</fullName>
    </submittedName>
</protein>
<dbReference type="AlphaFoldDB" id="A0A9X1Z2M8"/>
<dbReference type="GO" id="GO:0055085">
    <property type="term" value="P:transmembrane transport"/>
    <property type="evidence" value="ECO:0007669"/>
    <property type="project" value="InterPro"/>
</dbReference>
<dbReference type="InterPro" id="IPR006260">
    <property type="entry name" value="TonB/TolA_C"/>
</dbReference>
<dbReference type="Proteomes" id="UP001139408">
    <property type="component" value="Unassembled WGS sequence"/>
</dbReference>
<dbReference type="PROSITE" id="PS52015">
    <property type="entry name" value="TONB_CTD"/>
    <property type="match status" value="1"/>
</dbReference>
<comment type="caution">
    <text evidence="6">The sequence shown here is derived from an EMBL/GenBank/DDBJ whole genome shotgun (WGS) entry which is preliminary data.</text>
</comment>
<evidence type="ECO:0000313" key="6">
    <source>
        <dbReference type="EMBL" id="MCL1104386.1"/>
    </source>
</evidence>
<evidence type="ECO:0000259" key="5">
    <source>
        <dbReference type="PROSITE" id="PS52015"/>
    </source>
</evidence>
<dbReference type="SUPFAM" id="SSF74653">
    <property type="entry name" value="TolA/TonB C-terminal domain"/>
    <property type="match status" value="1"/>
</dbReference>
<name>A0A9X1Z2M8_9GAMM</name>
<feature type="domain" description="TonB C-terminal" evidence="5">
    <location>
        <begin position="84"/>
        <end position="176"/>
    </location>
</feature>
<gene>
    <name evidence="6" type="ORF">L2749_03820</name>
</gene>
<dbReference type="Pfam" id="PF03544">
    <property type="entry name" value="TonB_C"/>
    <property type="match status" value="1"/>
</dbReference>
<keyword evidence="3" id="KW-1133">Transmembrane helix</keyword>
<proteinExistence type="predicted"/>
<keyword evidence="4" id="KW-0472">Membrane</keyword>
<accession>A0A9X1Z2M8</accession>
<dbReference type="InterPro" id="IPR037682">
    <property type="entry name" value="TonB_C"/>
</dbReference>
<comment type="subcellular location">
    <subcellularLocation>
        <location evidence="1">Membrane</location>
        <topology evidence="1">Single-pass membrane protein</topology>
    </subcellularLocation>
</comment>
<dbReference type="RefSeq" id="WP_188924037.1">
    <property type="nucleotide sequence ID" value="NZ_BMQI01000006.1"/>
</dbReference>
<evidence type="ECO:0000256" key="3">
    <source>
        <dbReference type="ARBA" id="ARBA00022989"/>
    </source>
</evidence>
<evidence type="ECO:0000313" key="7">
    <source>
        <dbReference type="Proteomes" id="UP001139408"/>
    </source>
</evidence>
<sequence length="176" mass="19395">MQQMSMPDVDELVFEESNMVFPIEIIPNTLAVNIGEMTAADIQIAKELLRLVAQQADSTHVKDHHQIVNSLPLGVSRTQWAIKLYLHQVREVIEVKKLAQKIVERLGLVGNVSIGLHISADGTFSHLKVLSSSGDDSLDRSALEAIKSASGLVKRPQATGIQNIETMVIIKYQYGL</sequence>
<evidence type="ECO:0000256" key="4">
    <source>
        <dbReference type="ARBA" id="ARBA00023136"/>
    </source>
</evidence>
<dbReference type="GO" id="GO:0016020">
    <property type="term" value="C:membrane"/>
    <property type="evidence" value="ECO:0007669"/>
    <property type="project" value="UniProtKB-SubCell"/>
</dbReference>
<dbReference type="EMBL" id="JAKILJ010000005">
    <property type="protein sequence ID" value="MCL1104386.1"/>
    <property type="molecule type" value="Genomic_DNA"/>
</dbReference>
<reference evidence="6" key="1">
    <citation type="submission" date="2022-01" db="EMBL/GenBank/DDBJ databases">
        <title>Whole genome-based taxonomy of the Shewanellaceae.</title>
        <authorList>
            <person name="Martin-Rodriguez A.J."/>
        </authorList>
    </citation>
    <scope>NUCLEOTIDE SEQUENCE</scope>
    <source>
        <strain evidence="6">DSM 23803</strain>
    </source>
</reference>
<evidence type="ECO:0000256" key="2">
    <source>
        <dbReference type="ARBA" id="ARBA00022692"/>
    </source>
</evidence>
<evidence type="ECO:0000256" key="1">
    <source>
        <dbReference type="ARBA" id="ARBA00004167"/>
    </source>
</evidence>